<keyword evidence="3" id="KW-1185">Reference proteome</keyword>
<reference evidence="2 3" key="1">
    <citation type="submission" date="2024-09" db="EMBL/GenBank/DDBJ databases">
        <authorList>
            <person name="Sun Q."/>
            <person name="Mori K."/>
        </authorList>
    </citation>
    <scope>NUCLEOTIDE SEQUENCE [LARGE SCALE GENOMIC DNA]</scope>
    <source>
        <strain evidence="2 3">JCM 10918</strain>
    </source>
</reference>
<organism evidence="2 3">
    <name type="scientific">Streptomyces thermocoprophilus</name>
    <dbReference type="NCBI Taxonomy" id="78356"/>
    <lineage>
        <taxon>Bacteria</taxon>
        <taxon>Bacillati</taxon>
        <taxon>Actinomycetota</taxon>
        <taxon>Actinomycetes</taxon>
        <taxon>Kitasatosporales</taxon>
        <taxon>Streptomycetaceae</taxon>
        <taxon>Streptomyces</taxon>
    </lineage>
</organism>
<name>A0ABV5V753_9ACTN</name>
<dbReference type="Proteomes" id="UP001589703">
    <property type="component" value="Unassembled WGS sequence"/>
</dbReference>
<sequence>MFHDSPIYDRLIAECGDVPADVRREAERVHRELELVLRPLQSPGLPDAPGRTPQGGGGWQRTALLPGPRPQ</sequence>
<evidence type="ECO:0000256" key="1">
    <source>
        <dbReference type="SAM" id="MobiDB-lite"/>
    </source>
</evidence>
<evidence type="ECO:0000313" key="3">
    <source>
        <dbReference type="Proteomes" id="UP001589703"/>
    </source>
</evidence>
<proteinExistence type="predicted"/>
<accession>A0ABV5V753</accession>
<gene>
    <name evidence="2" type="ORF">ACFFRO_00605</name>
</gene>
<comment type="caution">
    <text evidence="2">The sequence shown here is derived from an EMBL/GenBank/DDBJ whole genome shotgun (WGS) entry which is preliminary data.</text>
</comment>
<dbReference type="EMBL" id="JBHMAR010000001">
    <property type="protein sequence ID" value="MFB9733659.1"/>
    <property type="molecule type" value="Genomic_DNA"/>
</dbReference>
<feature type="region of interest" description="Disordered" evidence="1">
    <location>
        <begin position="40"/>
        <end position="71"/>
    </location>
</feature>
<protein>
    <submittedName>
        <fullName evidence="2">Uncharacterized protein</fullName>
    </submittedName>
</protein>
<evidence type="ECO:0000313" key="2">
    <source>
        <dbReference type="EMBL" id="MFB9733659.1"/>
    </source>
</evidence>
<dbReference type="RefSeq" id="WP_247463225.1">
    <property type="nucleotide sequence ID" value="NZ_JBHMAR010000001.1"/>
</dbReference>